<dbReference type="Pfam" id="PF00153">
    <property type="entry name" value="Mito_carr"/>
    <property type="match status" value="3"/>
</dbReference>
<comment type="subcellular location">
    <subcellularLocation>
        <location evidence="1">Membrane</location>
        <topology evidence="1">Multi-pass membrane protein</topology>
    </subcellularLocation>
</comment>
<evidence type="ECO:0000256" key="4">
    <source>
        <dbReference type="ARBA" id="ARBA00022989"/>
    </source>
</evidence>
<feature type="repeat" description="Solcar" evidence="6">
    <location>
        <begin position="119"/>
        <end position="260"/>
    </location>
</feature>
<feature type="transmembrane region" description="Helical" evidence="7">
    <location>
        <begin position="117"/>
        <end position="140"/>
    </location>
</feature>
<evidence type="ECO:0000256" key="7">
    <source>
        <dbReference type="SAM" id="Phobius"/>
    </source>
</evidence>
<keyword evidence="3 6" id="KW-0812">Transmembrane</keyword>
<dbReference type="EMBL" id="JAEPRD010000165">
    <property type="protein sequence ID" value="KAG2195657.1"/>
    <property type="molecule type" value="Genomic_DNA"/>
</dbReference>
<evidence type="ECO:0000313" key="9">
    <source>
        <dbReference type="Proteomes" id="UP000603453"/>
    </source>
</evidence>
<name>A0A8H7QNN0_9FUNG</name>
<feature type="repeat" description="Solcar" evidence="6">
    <location>
        <begin position="24"/>
        <end position="103"/>
    </location>
</feature>
<feature type="transmembrane region" description="Helical" evidence="7">
    <location>
        <begin position="74"/>
        <end position="97"/>
    </location>
</feature>
<dbReference type="SUPFAM" id="SSF53098">
    <property type="entry name" value="Ribonuclease H-like"/>
    <property type="match status" value="1"/>
</dbReference>
<dbReference type="SUPFAM" id="SSF103506">
    <property type="entry name" value="Mitochondrial carrier"/>
    <property type="match status" value="1"/>
</dbReference>
<keyword evidence="9" id="KW-1185">Reference proteome</keyword>
<proteinExistence type="inferred from homology"/>
<dbReference type="PROSITE" id="PS50920">
    <property type="entry name" value="SOLCAR"/>
    <property type="match status" value="3"/>
</dbReference>
<dbReference type="InterPro" id="IPR036397">
    <property type="entry name" value="RNaseH_sf"/>
</dbReference>
<protein>
    <submittedName>
        <fullName evidence="8">Uncharacterized protein</fullName>
    </submittedName>
</protein>
<dbReference type="InterPro" id="IPR012337">
    <property type="entry name" value="RNaseH-like_sf"/>
</dbReference>
<dbReference type="PANTHER" id="PTHR15092:SF22">
    <property type="entry name" value="POLY(A)-SPECIFIC RIBONUCLEASE PNLDC1"/>
    <property type="match status" value="1"/>
</dbReference>
<dbReference type="InterPro" id="IPR006941">
    <property type="entry name" value="RNase_CAF1"/>
</dbReference>
<feature type="transmembrane region" description="Helical" evidence="7">
    <location>
        <begin position="276"/>
        <end position="293"/>
    </location>
</feature>
<feature type="transmembrane region" description="Helical" evidence="7">
    <location>
        <begin position="20"/>
        <end position="42"/>
    </location>
</feature>
<comment type="caution">
    <text evidence="8">The sequence shown here is derived from an EMBL/GenBank/DDBJ whole genome shotgun (WGS) entry which is preliminary data.</text>
</comment>
<organism evidence="8 9">
    <name type="scientific">Mucor saturninus</name>
    <dbReference type="NCBI Taxonomy" id="64648"/>
    <lineage>
        <taxon>Eukaryota</taxon>
        <taxon>Fungi</taxon>
        <taxon>Fungi incertae sedis</taxon>
        <taxon>Mucoromycota</taxon>
        <taxon>Mucoromycotina</taxon>
        <taxon>Mucoromycetes</taxon>
        <taxon>Mucorales</taxon>
        <taxon>Mucorineae</taxon>
        <taxon>Mucoraceae</taxon>
        <taxon>Mucor</taxon>
    </lineage>
</organism>
<dbReference type="Pfam" id="PF04857">
    <property type="entry name" value="CAF1"/>
    <property type="match status" value="1"/>
</dbReference>
<reference evidence="8" key="1">
    <citation type="submission" date="2020-12" db="EMBL/GenBank/DDBJ databases">
        <title>Metabolic potential, ecology and presence of endohyphal bacteria is reflected in genomic diversity of Mucoromycotina.</title>
        <authorList>
            <person name="Muszewska A."/>
            <person name="Okrasinska A."/>
            <person name="Steczkiewicz K."/>
            <person name="Drgas O."/>
            <person name="Orlowska M."/>
            <person name="Perlinska-Lenart U."/>
            <person name="Aleksandrzak-Piekarczyk T."/>
            <person name="Szatraj K."/>
            <person name="Zielenkiewicz U."/>
            <person name="Pilsyk S."/>
            <person name="Malc E."/>
            <person name="Mieczkowski P."/>
            <person name="Kruszewska J.S."/>
            <person name="Biernat P."/>
            <person name="Pawlowska J."/>
        </authorList>
    </citation>
    <scope>NUCLEOTIDE SEQUENCE</scope>
    <source>
        <strain evidence="8">WA0000017839</strain>
    </source>
</reference>
<dbReference type="GO" id="GO:0003723">
    <property type="term" value="F:RNA binding"/>
    <property type="evidence" value="ECO:0007669"/>
    <property type="project" value="TreeGrafter"/>
</dbReference>
<dbReference type="PANTHER" id="PTHR15092">
    <property type="entry name" value="POLY A -SPECIFIC RIBONUCLEASE/TARGET OF EGR1, MEMBER 1"/>
    <property type="match status" value="1"/>
</dbReference>
<gene>
    <name evidence="8" type="ORF">INT47_002896</name>
</gene>
<feature type="repeat" description="Solcar" evidence="6">
    <location>
        <begin position="270"/>
        <end position="358"/>
    </location>
</feature>
<dbReference type="GO" id="GO:0000175">
    <property type="term" value="F:3'-5'-RNA exonuclease activity"/>
    <property type="evidence" value="ECO:0007669"/>
    <property type="project" value="TreeGrafter"/>
</dbReference>
<evidence type="ECO:0000256" key="5">
    <source>
        <dbReference type="ARBA" id="ARBA00023136"/>
    </source>
</evidence>
<dbReference type="Gene3D" id="3.30.420.10">
    <property type="entry name" value="Ribonuclease H-like superfamily/Ribonuclease H"/>
    <property type="match status" value="2"/>
</dbReference>
<comment type="similarity">
    <text evidence="2">Belongs to the CAF1 family.</text>
</comment>
<dbReference type="InterPro" id="IPR051181">
    <property type="entry name" value="CAF1_poly(A)_ribonucleases"/>
</dbReference>
<dbReference type="OrthoDB" id="1432093at2759"/>
<evidence type="ECO:0000313" key="8">
    <source>
        <dbReference type="EMBL" id="KAG2195657.1"/>
    </source>
</evidence>
<evidence type="ECO:0000256" key="3">
    <source>
        <dbReference type="ARBA" id="ARBA00022692"/>
    </source>
</evidence>
<dbReference type="InterPro" id="IPR023395">
    <property type="entry name" value="MCP_dom_sf"/>
</dbReference>
<dbReference type="Gene3D" id="1.50.40.10">
    <property type="entry name" value="Mitochondrial carrier domain"/>
    <property type="match status" value="2"/>
</dbReference>
<keyword evidence="4 7" id="KW-1133">Transmembrane helix</keyword>
<dbReference type="AlphaFoldDB" id="A0A8H7QNN0"/>
<dbReference type="GO" id="GO:0016020">
    <property type="term" value="C:membrane"/>
    <property type="evidence" value="ECO:0007669"/>
    <property type="project" value="UniProtKB-SubCell"/>
</dbReference>
<evidence type="ECO:0000256" key="1">
    <source>
        <dbReference type="ARBA" id="ARBA00004141"/>
    </source>
</evidence>
<evidence type="ECO:0000256" key="2">
    <source>
        <dbReference type="ARBA" id="ARBA00008372"/>
    </source>
</evidence>
<dbReference type="InterPro" id="IPR018108">
    <property type="entry name" value="MCP_transmembrane"/>
</dbReference>
<feature type="transmembrane region" description="Helical" evidence="7">
    <location>
        <begin position="349"/>
        <end position="368"/>
    </location>
</feature>
<accession>A0A8H7QNN0</accession>
<evidence type="ECO:0000256" key="6">
    <source>
        <dbReference type="PROSITE-ProRule" id="PRU00282"/>
    </source>
</evidence>
<dbReference type="Proteomes" id="UP000603453">
    <property type="component" value="Unassembled WGS sequence"/>
</dbReference>
<keyword evidence="5 6" id="KW-0472">Membrane</keyword>
<sequence length="910" mass="103172">MSPDERKVHALPIQSLYQDILWSNRTIIAASAAAVVGVISGYPFDSIKTRLQTQHYDSINACIKQTYKEEGVRGFFRGVVPPLITVSIIKSISFSVYEKTKAYYKKAYPNLFDQNTMLSTMAISTFAGSVSGAFIATLSCPFELIKVQKQLEFLLQTSSISTGATVYMRDLKPTTNRTVGAGLPVAPIATPPVARDKPVSTTVMPKKRNMYTSTSSWHSAKDIFRKKGLTGLYSGFSLHLVRDTVGTAVYFGGYETTKYVLSGGDKASKGSPLTQFLAGGICGIMCWLVVFPLDLVKTLIQKEILQPNPTYKNAQACVKDIYTRNGVAGFYRGITVTLIRAFPIHSLNFLVYEQTLVLVFLFVVKMEISRQQFAQKLSAIEKAIQESDVIAIDTELSGLHRPFTPVRLYSMKDRYVEYKEASERFLIIQFGMCTFKWDQPSGRYIAKPFNFYIFPTSITGQVQTNRVFQTQAQAFDFLVKQSFDFNKWVYQGIPYMTRQEEEVYVAQAQNKLNDVMPDIPIDDKEVEFMKAATTKIEAWLAEKDPQDPEGVNINAKNAYQRRLIYQQVRKYPGLTAVGMPGFIRAQKFTEKQHEERNKEKLEKFEKDLTTAIGFRKVIDMISESGKIVVGHNMLLDVCHMIGQFVEPLPETLEEFKTLSHRIFPNMIDTKNMCSSEPELRSVFGTSTALEQLRFETNKEAYSNPRIDMHPAFPRYLTEMAHEAGYDAFMTGAVFLKLTSYLDKCRNPEKFPEKVEEEEKEEEVKARKVDADGWDITDDEEEEAAESAWNIDEVEEVYNYGTTRVDLVNADGKMDNVLKNINNKAAIVRTAYDYFDFTQPEVITVQSNAVHVAYPPGTSMDKAMAARLFSKYGKHILEPIDDTSCYIIFENLRVPVENIDEIVITPLMKPH</sequence>